<gene>
    <name evidence="3" type="ORF">JGUZn3_23080</name>
</gene>
<dbReference type="RefSeq" id="WP_238996826.1">
    <property type="nucleotide sequence ID" value="NZ_CP060244.1"/>
</dbReference>
<dbReference type="KEGG" id="ebla:JGUZn3_23080"/>
<evidence type="ECO:0000256" key="1">
    <source>
        <dbReference type="SAM" id="MobiDB-lite"/>
    </source>
</evidence>
<feature type="signal peptide" evidence="2">
    <location>
        <begin position="1"/>
        <end position="25"/>
    </location>
</feature>
<dbReference type="AlphaFoldDB" id="A0A7H1NUP9"/>
<feature type="region of interest" description="Disordered" evidence="1">
    <location>
        <begin position="156"/>
        <end position="180"/>
    </location>
</feature>
<feature type="chain" id="PRO_5028967109" evidence="2">
    <location>
        <begin position="26"/>
        <end position="180"/>
    </location>
</feature>
<keyword evidence="4" id="KW-1185">Reference proteome</keyword>
<accession>A0A7H1NUP9</accession>
<evidence type="ECO:0000313" key="3">
    <source>
        <dbReference type="EMBL" id="QNT79509.1"/>
    </source>
</evidence>
<evidence type="ECO:0000313" key="4">
    <source>
        <dbReference type="Proteomes" id="UP000516349"/>
    </source>
</evidence>
<keyword evidence="2" id="KW-0732">Signal</keyword>
<organism evidence="3 4">
    <name type="scientific">Entomobacter blattae</name>
    <dbReference type="NCBI Taxonomy" id="2762277"/>
    <lineage>
        <taxon>Bacteria</taxon>
        <taxon>Pseudomonadati</taxon>
        <taxon>Pseudomonadota</taxon>
        <taxon>Alphaproteobacteria</taxon>
        <taxon>Acetobacterales</taxon>
        <taxon>Acetobacteraceae</taxon>
        <taxon>Entomobacter</taxon>
    </lineage>
</organism>
<proteinExistence type="predicted"/>
<name>A0A7H1NUP9_9PROT</name>
<feature type="compositionally biased region" description="Basic residues" evidence="1">
    <location>
        <begin position="165"/>
        <end position="180"/>
    </location>
</feature>
<dbReference type="EMBL" id="CP060244">
    <property type="protein sequence ID" value="QNT79509.1"/>
    <property type="molecule type" value="Genomic_DNA"/>
</dbReference>
<protein>
    <submittedName>
        <fullName evidence="3">Uncharacterized protein</fullName>
    </submittedName>
</protein>
<sequence>MGLSIKRFALAGLATAGLLNSGAMAASQCKPAPAKEAFQVQGLKSELMVTALTCNAQDKYNAFVAKFRSFLSAEENTLDNYFRKTYGRRAKTQHDDYITQLANVQSAEGLKSGTIFCLQRTSMFDEVAALETAEDLSNYAEAKNIVQPISYEICEAPTSSSSSSSKHHRVRKHSTRARKA</sequence>
<evidence type="ECO:0000256" key="2">
    <source>
        <dbReference type="SAM" id="SignalP"/>
    </source>
</evidence>
<dbReference type="Proteomes" id="UP000516349">
    <property type="component" value="Chromosome"/>
</dbReference>
<reference evidence="3 4" key="1">
    <citation type="submission" date="2020-08" db="EMBL/GenBank/DDBJ databases">
        <title>Complete genome sequence of Entomobacter blattae G55GP.</title>
        <authorList>
            <person name="Poehlein A."/>
            <person name="Guzman J."/>
            <person name="Daniel R."/>
            <person name="Vilcinskas A."/>
        </authorList>
    </citation>
    <scope>NUCLEOTIDE SEQUENCE [LARGE SCALE GENOMIC DNA]</scope>
    <source>
        <strain evidence="3 4">G55GP</strain>
    </source>
</reference>